<sequence>MVKVSTISGITKKATKKIMAEAMIIDKSKQVIRLIFFMIVFLGKGNNKRSSIFIGTFKINAMANPMISGDNNAKIDFK</sequence>
<proteinExistence type="predicted"/>
<evidence type="ECO:0000313" key="1">
    <source>
        <dbReference type="EMBL" id="MPN13217.1"/>
    </source>
</evidence>
<accession>A0A645FFW1</accession>
<name>A0A645FFW1_9ZZZZ</name>
<organism evidence="1">
    <name type="scientific">bioreactor metagenome</name>
    <dbReference type="NCBI Taxonomy" id="1076179"/>
    <lineage>
        <taxon>unclassified sequences</taxon>
        <taxon>metagenomes</taxon>
        <taxon>ecological metagenomes</taxon>
    </lineage>
</organism>
<dbReference type="AlphaFoldDB" id="A0A645FFW1"/>
<reference evidence="1" key="1">
    <citation type="submission" date="2019-08" db="EMBL/GenBank/DDBJ databases">
        <authorList>
            <person name="Kucharzyk K."/>
            <person name="Murdoch R.W."/>
            <person name="Higgins S."/>
            <person name="Loffler F."/>
        </authorList>
    </citation>
    <scope>NUCLEOTIDE SEQUENCE</scope>
</reference>
<comment type="caution">
    <text evidence="1">The sequence shown here is derived from an EMBL/GenBank/DDBJ whole genome shotgun (WGS) entry which is preliminary data.</text>
</comment>
<dbReference type="EMBL" id="VSSQ01059698">
    <property type="protein sequence ID" value="MPN13217.1"/>
    <property type="molecule type" value="Genomic_DNA"/>
</dbReference>
<protein>
    <submittedName>
        <fullName evidence="1">Uncharacterized protein</fullName>
    </submittedName>
</protein>
<gene>
    <name evidence="1" type="ORF">SDC9_160537</name>
</gene>